<keyword evidence="8" id="KW-1185">Reference proteome</keyword>
<evidence type="ECO:0000256" key="3">
    <source>
        <dbReference type="ARBA" id="ARBA00022801"/>
    </source>
</evidence>
<evidence type="ECO:0000259" key="5">
    <source>
        <dbReference type="PROSITE" id="PS50054"/>
    </source>
</evidence>
<dbReference type="InterPro" id="IPR003595">
    <property type="entry name" value="Tyr_Pase_cat"/>
</dbReference>
<dbReference type="SUPFAM" id="SSF52799">
    <property type="entry name" value="(Phosphotyrosine protein) phosphatases II"/>
    <property type="match status" value="1"/>
</dbReference>
<organism evidence="7 8">
    <name type="scientific">Mycena maculata</name>
    <dbReference type="NCBI Taxonomy" id="230809"/>
    <lineage>
        <taxon>Eukaryota</taxon>
        <taxon>Fungi</taxon>
        <taxon>Dikarya</taxon>
        <taxon>Basidiomycota</taxon>
        <taxon>Agaricomycotina</taxon>
        <taxon>Agaricomycetes</taxon>
        <taxon>Agaricomycetidae</taxon>
        <taxon>Agaricales</taxon>
        <taxon>Marasmiineae</taxon>
        <taxon>Mycenaceae</taxon>
        <taxon>Mycena</taxon>
    </lineage>
</organism>
<dbReference type="CDD" id="cd14498">
    <property type="entry name" value="DSP"/>
    <property type="match status" value="1"/>
</dbReference>
<dbReference type="GO" id="GO:0008330">
    <property type="term" value="F:protein tyrosine/threonine phosphatase activity"/>
    <property type="evidence" value="ECO:0007669"/>
    <property type="project" value="TreeGrafter"/>
</dbReference>
<dbReference type="SMART" id="SM00195">
    <property type="entry name" value="DSPc"/>
    <property type="match status" value="1"/>
</dbReference>
<gene>
    <name evidence="7" type="ORF">DFH07DRAFT_1055947</name>
</gene>
<keyword evidence="3" id="KW-0378">Hydrolase</keyword>
<dbReference type="GO" id="GO:0043409">
    <property type="term" value="P:negative regulation of MAPK cascade"/>
    <property type="evidence" value="ECO:0007669"/>
    <property type="project" value="TreeGrafter"/>
</dbReference>
<feature type="domain" description="Tyrosine-protein phosphatase" evidence="5">
    <location>
        <begin position="19"/>
        <end position="167"/>
    </location>
</feature>
<dbReference type="GO" id="GO:0033550">
    <property type="term" value="F:MAP kinase tyrosine phosphatase activity"/>
    <property type="evidence" value="ECO:0007669"/>
    <property type="project" value="TreeGrafter"/>
</dbReference>
<name>A0AAD7K6G5_9AGAR</name>
<dbReference type="InterPro" id="IPR020422">
    <property type="entry name" value="TYR_PHOSPHATASE_DUAL_dom"/>
</dbReference>
<dbReference type="PROSITE" id="PS50054">
    <property type="entry name" value="TYR_PHOSPHATASE_DUAL"/>
    <property type="match status" value="1"/>
</dbReference>
<evidence type="ECO:0000313" key="7">
    <source>
        <dbReference type="EMBL" id="KAJ7779327.1"/>
    </source>
</evidence>
<dbReference type="Proteomes" id="UP001215280">
    <property type="component" value="Unassembled WGS sequence"/>
</dbReference>
<dbReference type="SMART" id="SM00404">
    <property type="entry name" value="PTPc_motif"/>
    <property type="match status" value="1"/>
</dbReference>
<dbReference type="InterPro" id="IPR016130">
    <property type="entry name" value="Tyr_Pase_AS"/>
</dbReference>
<dbReference type="InterPro" id="IPR000387">
    <property type="entry name" value="Tyr_Pase_dom"/>
</dbReference>
<evidence type="ECO:0000259" key="6">
    <source>
        <dbReference type="PROSITE" id="PS50056"/>
    </source>
</evidence>
<protein>
    <recommendedName>
        <fullName evidence="2">protein-tyrosine-phosphatase</fullName>
        <ecNumber evidence="2">3.1.3.48</ecNumber>
    </recommendedName>
</protein>
<dbReference type="AlphaFoldDB" id="A0AAD7K6G5"/>
<evidence type="ECO:0000313" key="8">
    <source>
        <dbReference type="Proteomes" id="UP001215280"/>
    </source>
</evidence>
<accession>A0AAD7K6G5</accession>
<reference evidence="7" key="1">
    <citation type="submission" date="2023-03" db="EMBL/GenBank/DDBJ databases">
        <title>Massive genome expansion in bonnet fungi (Mycena s.s.) driven by repeated elements and novel gene families across ecological guilds.</title>
        <authorList>
            <consortium name="Lawrence Berkeley National Laboratory"/>
            <person name="Harder C.B."/>
            <person name="Miyauchi S."/>
            <person name="Viragh M."/>
            <person name="Kuo A."/>
            <person name="Thoen E."/>
            <person name="Andreopoulos B."/>
            <person name="Lu D."/>
            <person name="Skrede I."/>
            <person name="Drula E."/>
            <person name="Henrissat B."/>
            <person name="Morin E."/>
            <person name="Kohler A."/>
            <person name="Barry K."/>
            <person name="LaButti K."/>
            <person name="Morin E."/>
            <person name="Salamov A."/>
            <person name="Lipzen A."/>
            <person name="Mereny Z."/>
            <person name="Hegedus B."/>
            <person name="Baldrian P."/>
            <person name="Stursova M."/>
            <person name="Weitz H."/>
            <person name="Taylor A."/>
            <person name="Grigoriev I.V."/>
            <person name="Nagy L.G."/>
            <person name="Martin F."/>
            <person name="Kauserud H."/>
        </authorList>
    </citation>
    <scope>NUCLEOTIDE SEQUENCE</scope>
    <source>
        <strain evidence="7">CBHHK188m</strain>
    </source>
</reference>
<comment type="similarity">
    <text evidence="1">Belongs to the protein-tyrosine phosphatase family. Non-receptor class dual specificity subfamily.</text>
</comment>
<proteinExistence type="inferred from homology"/>
<comment type="caution">
    <text evidence="7">The sequence shown here is derived from an EMBL/GenBank/DDBJ whole genome shotgun (WGS) entry which is preliminary data.</text>
</comment>
<dbReference type="PROSITE" id="PS50056">
    <property type="entry name" value="TYR_PHOSPHATASE_2"/>
    <property type="match status" value="1"/>
</dbReference>
<feature type="domain" description="Tyrosine specific protein phosphatases" evidence="6">
    <location>
        <begin position="91"/>
        <end position="146"/>
    </location>
</feature>
<dbReference type="EC" id="3.1.3.48" evidence="2"/>
<dbReference type="PANTHER" id="PTHR10159">
    <property type="entry name" value="DUAL SPECIFICITY PROTEIN PHOSPHATASE"/>
    <property type="match status" value="1"/>
</dbReference>
<dbReference type="InterPro" id="IPR000340">
    <property type="entry name" value="Dual-sp_phosphatase_cat-dom"/>
</dbReference>
<dbReference type="Pfam" id="PF00782">
    <property type="entry name" value="DSPc"/>
    <property type="match status" value="1"/>
</dbReference>
<dbReference type="PROSITE" id="PS00383">
    <property type="entry name" value="TYR_PHOSPHATASE_1"/>
    <property type="match status" value="1"/>
</dbReference>
<dbReference type="PANTHER" id="PTHR10159:SF519">
    <property type="entry name" value="DUAL SPECIFICITY PROTEIN PHOSPHATASE MPK3"/>
    <property type="match status" value="1"/>
</dbReference>
<evidence type="ECO:0000256" key="1">
    <source>
        <dbReference type="ARBA" id="ARBA00008601"/>
    </source>
</evidence>
<evidence type="ECO:0000256" key="2">
    <source>
        <dbReference type="ARBA" id="ARBA00013064"/>
    </source>
</evidence>
<dbReference type="EMBL" id="JARJLG010000007">
    <property type="protein sequence ID" value="KAJ7779327.1"/>
    <property type="molecule type" value="Genomic_DNA"/>
</dbReference>
<sequence>MTAQLRVSSSVNCSPDREDITEILPNLFLGSQAGALNLDLLRRNGITHILSVMVLDPTQTAQQKGNSFQRMNIPVQDWPDEELVTHFKSANSFIDDARTTSGEGVLVHCYQGVSRSATVVAAYLMASHPPTPDYISAVKFLQSLRPIVQPNSGFLDQLALYGRCGCNMDDNFSAVEAWRAVRHRRWEGYVDKARRERAERAGRQSGWSTTLRRVSRWAVCVFG</sequence>
<dbReference type="InterPro" id="IPR029021">
    <property type="entry name" value="Prot-tyrosine_phosphatase-like"/>
</dbReference>
<dbReference type="GO" id="GO:0005737">
    <property type="term" value="C:cytoplasm"/>
    <property type="evidence" value="ECO:0007669"/>
    <property type="project" value="TreeGrafter"/>
</dbReference>
<dbReference type="PRINTS" id="PR01908">
    <property type="entry name" value="ADSPHPHTASE"/>
</dbReference>
<evidence type="ECO:0000256" key="4">
    <source>
        <dbReference type="ARBA" id="ARBA00022912"/>
    </source>
</evidence>
<dbReference type="Gene3D" id="3.90.190.10">
    <property type="entry name" value="Protein tyrosine phosphatase superfamily"/>
    <property type="match status" value="1"/>
</dbReference>
<keyword evidence="4" id="KW-0904">Protein phosphatase</keyword>
<dbReference type="GO" id="GO:0017017">
    <property type="term" value="F:MAP kinase tyrosine/serine/threonine phosphatase activity"/>
    <property type="evidence" value="ECO:0007669"/>
    <property type="project" value="TreeGrafter"/>
</dbReference>